<dbReference type="Proteomes" id="UP000030108">
    <property type="component" value="Unassembled WGS sequence"/>
</dbReference>
<sequence length="350" mass="38897">MTTLDAQAIVQKLCEKVEGASVQAAPSHETTTEPTGVDSFIGINSYKGNYHLGSEQVLDIYVTQDFVDAADPSEVWARAFSGEEGQLIMRPVEEDLATVVLSVNAQKQATFTLNYPPSVEYGIQTLPVPCYSPISPSAQHVLPILTTLFHWNWHLHRVPKPRPFQQSIDLEFHKLQPTDEYDDEGVPVLVPLGENLGLGGGVDVVVSDEDYYGLRVVNRSAQDLYAYLLFFSATSLDITYRHLPMLGSSTSNPNLTKDVPLTIGYGSGGQYPLMFAIDEPLNFDVTVFKLFVSTIPTDLQSLEQQNPFDGRRKVSGCIIKNPFEEKSIWDAYTITIVQRRYPMGEEPTDA</sequence>
<dbReference type="OrthoDB" id="3223806at2759"/>
<accession>X8J2C7</accession>
<evidence type="ECO:0000313" key="2">
    <source>
        <dbReference type="Proteomes" id="UP000030108"/>
    </source>
</evidence>
<name>X8J2C7_9AGAM</name>
<proteinExistence type="predicted"/>
<dbReference type="EMBL" id="JATN01000322">
    <property type="protein sequence ID" value="EUC56135.1"/>
    <property type="molecule type" value="Genomic_DNA"/>
</dbReference>
<gene>
    <name evidence="1" type="ORF">RSOL_162240</name>
</gene>
<reference evidence="2" key="1">
    <citation type="journal article" date="2014" name="Genome Announc.">
        <title>Draft genome sequence of the plant-pathogenic soil fungus Rhizoctonia solani anastomosis group 3 strain Rhs1AP.</title>
        <authorList>
            <person name="Cubeta M.A."/>
            <person name="Thomas E."/>
            <person name="Dean R.A."/>
            <person name="Jabaji S."/>
            <person name="Neate S.M."/>
            <person name="Tavantzis S."/>
            <person name="Toda T."/>
            <person name="Vilgalys R."/>
            <person name="Bharathan N."/>
            <person name="Fedorova-Abrams N."/>
            <person name="Pakala S.B."/>
            <person name="Pakala S.M."/>
            <person name="Zafar N."/>
            <person name="Joardar V."/>
            <person name="Losada L."/>
            <person name="Nierman W.C."/>
        </authorList>
    </citation>
    <scope>NUCLEOTIDE SEQUENCE [LARGE SCALE GENOMIC DNA]</scope>
    <source>
        <strain evidence="2">AG-3</strain>
    </source>
</reference>
<protein>
    <submittedName>
        <fullName evidence="1">Mycorrhiza-upregulated peptidase C14, putative</fullName>
    </submittedName>
</protein>
<organism evidence="1 2">
    <name type="scientific">Rhizoctonia solani AG-3 Rhs1AP</name>
    <dbReference type="NCBI Taxonomy" id="1086054"/>
    <lineage>
        <taxon>Eukaryota</taxon>
        <taxon>Fungi</taxon>
        <taxon>Dikarya</taxon>
        <taxon>Basidiomycota</taxon>
        <taxon>Agaricomycotina</taxon>
        <taxon>Agaricomycetes</taxon>
        <taxon>Cantharellales</taxon>
        <taxon>Ceratobasidiaceae</taxon>
        <taxon>Rhizoctonia</taxon>
    </lineage>
</organism>
<evidence type="ECO:0000313" key="1">
    <source>
        <dbReference type="EMBL" id="EUC56135.1"/>
    </source>
</evidence>
<comment type="caution">
    <text evidence="1">The sequence shown here is derived from an EMBL/GenBank/DDBJ whole genome shotgun (WGS) entry which is preliminary data.</text>
</comment>
<dbReference type="AlphaFoldDB" id="X8J2C7"/>